<comment type="caution">
    <text evidence="2">The sequence shown here is derived from an EMBL/GenBank/DDBJ whole genome shotgun (WGS) entry which is preliminary data.</text>
</comment>
<gene>
    <name evidence="2" type="ORF">KIL84_005283</name>
</gene>
<name>A0A9D4AYS8_9SAUR</name>
<sequence>MQAGDAAAWVLSCGPGRGSGAQQGCYWARTYMPGLRPRLLPCPWRLGRLLLRRRVEVLSVVGAHPARCTSSLEVPGAAVSAEHPVLQETGPRYLCLPGERGEIREPSRCLPAAPPCQARLSGAGDAASSQQQGISTRSSGAP</sequence>
<protein>
    <submittedName>
        <fullName evidence="2">Uncharacterized protein</fullName>
    </submittedName>
</protein>
<proteinExistence type="predicted"/>
<dbReference type="EMBL" id="JAHDVG010000468">
    <property type="protein sequence ID" value="KAH1181557.1"/>
    <property type="molecule type" value="Genomic_DNA"/>
</dbReference>
<keyword evidence="3" id="KW-1185">Reference proteome</keyword>
<feature type="region of interest" description="Disordered" evidence="1">
    <location>
        <begin position="118"/>
        <end position="142"/>
    </location>
</feature>
<accession>A0A9D4AYS8</accession>
<reference evidence="2" key="1">
    <citation type="submission" date="2021-09" db="EMBL/GenBank/DDBJ databases">
        <title>The genome of Mauremys mutica provides insights into the evolution of semi-aquatic lifestyle.</title>
        <authorList>
            <person name="Gong S."/>
            <person name="Gao Y."/>
        </authorList>
    </citation>
    <scope>NUCLEOTIDE SEQUENCE</scope>
    <source>
        <strain evidence="2">MM-2020</strain>
        <tissue evidence="2">Muscle</tissue>
    </source>
</reference>
<evidence type="ECO:0000256" key="1">
    <source>
        <dbReference type="SAM" id="MobiDB-lite"/>
    </source>
</evidence>
<dbReference type="AlphaFoldDB" id="A0A9D4AYS8"/>
<evidence type="ECO:0000313" key="2">
    <source>
        <dbReference type="EMBL" id="KAH1181557.1"/>
    </source>
</evidence>
<evidence type="ECO:0000313" key="3">
    <source>
        <dbReference type="Proteomes" id="UP000827986"/>
    </source>
</evidence>
<feature type="compositionally biased region" description="Polar residues" evidence="1">
    <location>
        <begin position="127"/>
        <end position="142"/>
    </location>
</feature>
<organism evidence="2 3">
    <name type="scientific">Mauremys mutica</name>
    <name type="common">yellowpond turtle</name>
    <dbReference type="NCBI Taxonomy" id="74926"/>
    <lineage>
        <taxon>Eukaryota</taxon>
        <taxon>Metazoa</taxon>
        <taxon>Chordata</taxon>
        <taxon>Craniata</taxon>
        <taxon>Vertebrata</taxon>
        <taxon>Euteleostomi</taxon>
        <taxon>Archelosauria</taxon>
        <taxon>Testudinata</taxon>
        <taxon>Testudines</taxon>
        <taxon>Cryptodira</taxon>
        <taxon>Durocryptodira</taxon>
        <taxon>Testudinoidea</taxon>
        <taxon>Geoemydidae</taxon>
        <taxon>Geoemydinae</taxon>
        <taxon>Mauremys</taxon>
    </lineage>
</organism>
<dbReference type="Proteomes" id="UP000827986">
    <property type="component" value="Unassembled WGS sequence"/>
</dbReference>